<dbReference type="SUPFAM" id="SSF46785">
    <property type="entry name" value="Winged helix' DNA-binding domain"/>
    <property type="match status" value="1"/>
</dbReference>
<evidence type="ECO:0000256" key="2">
    <source>
        <dbReference type="ARBA" id="ARBA00023015"/>
    </source>
</evidence>
<protein>
    <submittedName>
        <fullName evidence="6">LysR family transcriptional regulator</fullName>
    </submittedName>
</protein>
<comment type="similarity">
    <text evidence="1">Belongs to the LysR transcriptional regulatory family.</text>
</comment>
<dbReference type="PROSITE" id="PS50931">
    <property type="entry name" value="HTH_LYSR"/>
    <property type="match status" value="1"/>
</dbReference>
<keyword evidence="4" id="KW-0804">Transcription</keyword>
<dbReference type="InterPro" id="IPR000847">
    <property type="entry name" value="LysR_HTH_N"/>
</dbReference>
<name>A0ABU5GE22_9ACTO</name>
<dbReference type="CDD" id="cd05466">
    <property type="entry name" value="PBP2_LTTR_substrate"/>
    <property type="match status" value="1"/>
</dbReference>
<proteinExistence type="inferred from homology"/>
<dbReference type="InterPro" id="IPR005119">
    <property type="entry name" value="LysR_subst-bd"/>
</dbReference>
<dbReference type="InterPro" id="IPR036390">
    <property type="entry name" value="WH_DNA-bd_sf"/>
</dbReference>
<dbReference type="Proteomes" id="UP001284901">
    <property type="component" value="Unassembled WGS sequence"/>
</dbReference>
<dbReference type="Gene3D" id="1.10.10.10">
    <property type="entry name" value="Winged helix-like DNA-binding domain superfamily/Winged helix DNA-binding domain"/>
    <property type="match status" value="1"/>
</dbReference>
<dbReference type="Gene3D" id="3.40.190.10">
    <property type="entry name" value="Periplasmic binding protein-like II"/>
    <property type="match status" value="2"/>
</dbReference>
<dbReference type="Pfam" id="PF00126">
    <property type="entry name" value="HTH_1"/>
    <property type="match status" value="1"/>
</dbReference>
<dbReference type="InterPro" id="IPR036388">
    <property type="entry name" value="WH-like_DNA-bd_sf"/>
</dbReference>
<evidence type="ECO:0000256" key="4">
    <source>
        <dbReference type="ARBA" id="ARBA00023163"/>
    </source>
</evidence>
<evidence type="ECO:0000313" key="6">
    <source>
        <dbReference type="EMBL" id="MDY5146994.1"/>
    </source>
</evidence>
<organism evidence="6 7">
    <name type="scientific">Actinotignum timonense</name>
    <dbReference type="NCBI Taxonomy" id="1870995"/>
    <lineage>
        <taxon>Bacteria</taxon>
        <taxon>Bacillati</taxon>
        <taxon>Actinomycetota</taxon>
        <taxon>Actinomycetes</taxon>
        <taxon>Actinomycetales</taxon>
        <taxon>Actinomycetaceae</taxon>
        <taxon>Actinotignum</taxon>
    </lineage>
</organism>
<comment type="caution">
    <text evidence="6">The sequence shown here is derived from an EMBL/GenBank/DDBJ whole genome shotgun (WGS) entry which is preliminary data.</text>
</comment>
<dbReference type="PANTHER" id="PTHR30419">
    <property type="entry name" value="HTH-TYPE TRANSCRIPTIONAL REGULATOR YBHD"/>
    <property type="match status" value="1"/>
</dbReference>
<accession>A0ABU5GE22</accession>
<feature type="domain" description="HTH lysR-type" evidence="5">
    <location>
        <begin position="1"/>
        <end position="58"/>
    </location>
</feature>
<dbReference type="EMBL" id="JAWNFY010000025">
    <property type="protein sequence ID" value="MDY5146994.1"/>
    <property type="molecule type" value="Genomic_DNA"/>
</dbReference>
<evidence type="ECO:0000259" key="5">
    <source>
        <dbReference type="PROSITE" id="PS50931"/>
    </source>
</evidence>
<evidence type="ECO:0000256" key="1">
    <source>
        <dbReference type="ARBA" id="ARBA00009437"/>
    </source>
</evidence>
<evidence type="ECO:0000256" key="3">
    <source>
        <dbReference type="ARBA" id="ARBA00023125"/>
    </source>
</evidence>
<reference evidence="6 7" key="1">
    <citation type="submission" date="2023-10" db="EMBL/GenBank/DDBJ databases">
        <title>Whole Genome based description of the genera Actinobaculum and Actinotignum reveals a complex phylogenetic relationship within the species included in the genus Actinotignum.</title>
        <authorList>
            <person name="Jensen C.S."/>
            <person name="Dargis R."/>
            <person name="Kemp M."/>
            <person name="Christensen J.J."/>
        </authorList>
    </citation>
    <scope>NUCLEOTIDE SEQUENCE [LARGE SCALE GENOMIC DNA]</scope>
    <source>
        <strain evidence="6 7">SLA_B089</strain>
    </source>
</reference>
<keyword evidence="7" id="KW-1185">Reference proteome</keyword>
<evidence type="ECO:0000313" key="7">
    <source>
        <dbReference type="Proteomes" id="UP001284901"/>
    </source>
</evidence>
<keyword evidence="3" id="KW-0238">DNA-binding</keyword>
<keyword evidence="2" id="KW-0805">Transcription regulation</keyword>
<dbReference type="PANTHER" id="PTHR30419:SF8">
    <property type="entry name" value="NITROGEN ASSIMILATION TRANSCRIPTIONAL ACTIVATOR-RELATED"/>
    <property type="match status" value="1"/>
</dbReference>
<dbReference type="SUPFAM" id="SSF53850">
    <property type="entry name" value="Periplasmic binding protein-like II"/>
    <property type="match status" value="1"/>
</dbReference>
<gene>
    <name evidence="6" type="ORF">R6P33_08200</name>
</gene>
<sequence>MRLELLETLILYSRLGTMDAVARKCGCTTAAVVKRIQLLEEEVGQQLTRRVGRGRELTEAGCYLVERSHQILGLVDSTVAELQNLEDNPQGTIVIAGRESSALDSLAPVMSQVRARYPGISFQVTLCGREAATRMIGEGTASFAVLDDSWDCTAWETLALGGEDRWGLLVRTDSDVVGRGTVRRADITQRSLIMPKERSRELGYWLDKENQLTVVGRYGTSRGARVMVEAGVGEAIVLENMALGGNAGLGGNSGAGAGVADAGAGLVFIPLDWLVGLTCVLAWDKQTRLSRVGEIFLEAVRAAAAGGNVAGGSAAG</sequence>
<dbReference type="Pfam" id="PF03466">
    <property type="entry name" value="LysR_substrate"/>
    <property type="match status" value="1"/>
</dbReference>
<dbReference type="RefSeq" id="WP_320754557.1">
    <property type="nucleotide sequence ID" value="NZ_JAWNFY010000025.1"/>
</dbReference>
<dbReference type="InterPro" id="IPR050950">
    <property type="entry name" value="HTH-type_LysR_regulators"/>
</dbReference>